<reference evidence="4" key="2">
    <citation type="journal article" date="2007" name="PLoS Biol.">
        <title>Survey sequencing and comparative analysis of the elephant shark (Callorhinchus milii) genome.</title>
        <authorList>
            <person name="Venkatesh B."/>
            <person name="Kirkness E.F."/>
            <person name="Loh Y.H."/>
            <person name="Halpern A.L."/>
            <person name="Lee A.P."/>
            <person name="Johnson J."/>
            <person name="Dandona N."/>
            <person name="Viswanathan L.D."/>
            <person name="Tay A."/>
            <person name="Venter J.C."/>
            <person name="Strausberg R.L."/>
            <person name="Brenner S."/>
        </authorList>
    </citation>
    <scope>NUCLEOTIDE SEQUENCE [LARGE SCALE GENOMIC DNA]</scope>
</reference>
<dbReference type="GO" id="GO:0034976">
    <property type="term" value="P:response to endoplasmic reticulum stress"/>
    <property type="evidence" value="ECO:0007669"/>
    <property type="project" value="TreeGrafter"/>
</dbReference>
<dbReference type="GO" id="GO:0015035">
    <property type="term" value="F:protein-disulfide reductase activity"/>
    <property type="evidence" value="ECO:0007669"/>
    <property type="project" value="TreeGrafter"/>
</dbReference>
<keyword evidence="4" id="KW-1185">Reference proteome</keyword>
<keyword evidence="1" id="KW-0812">Transmembrane</keyword>
<accession>A0A4W3I371</accession>
<feature type="domain" description="Thioredoxin" evidence="2">
    <location>
        <begin position="166"/>
        <end position="283"/>
    </location>
</feature>
<evidence type="ECO:0000259" key="2">
    <source>
        <dbReference type="PROSITE" id="PS51352"/>
    </source>
</evidence>
<proteinExistence type="predicted"/>
<dbReference type="InterPro" id="IPR017937">
    <property type="entry name" value="Thioredoxin_CS"/>
</dbReference>
<keyword evidence="1" id="KW-1133">Transmembrane helix</keyword>
<dbReference type="CDD" id="cd02983">
    <property type="entry name" value="P5_C"/>
    <property type="match status" value="1"/>
</dbReference>
<organism evidence="3 4">
    <name type="scientific">Callorhinchus milii</name>
    <name type="common">Ghost shark</name>
    <dbReference type="NCBI Taxonomy" id="7868"/>
    <lineage>
        <taxon>Eukaryota</taxon>
        <taxon>Metazoa</taxon>
        <taxon>Chordata</taxon>
        <taxon>Craniata</taxon>
        <taxon>Vertebrata</taxon>
        <taxon>Chondrichthyes</taxon>
        <taxon>Holocephali</taxon>
        <taxon>Chimaeriformes</taxon>
        <taxon>Callorhinchidae</taxon>
        <taxon>Callorhinchus</taxon>
    </lineage>
</organism>
<dbReference type="InParanoid" id="A0A4W3I371"/>
<dbReference type="PANTHER" id="PTHR45815:SF3">
    <property type="entry name" value="PROTEIN DISULFIDE-ISOMERASE A6"/>
    <property type="match status" value="1"/>
</dbReference>
<protein>
    <submittedName>
        <fullName evidence="3">Protein disulfide isomerase family A, member 6</fullName>
    </submittedName>
</protein>
<sequence>MHHEFTAVRSVLTSDRLLDTYLLICVEGAVACTFVLTVNALYSASDVIKLTSINFNVEVIQSDNMWLVLFYIPWNEHCQRMVQEWKKTATALKGIVKVGTIDVDKYGSMRCQYGIEKIPVIKIFAANKNMPEEYNGRKTSEAITSGILKSIQFLVKKRLKCGSRKKCTGSVNDMFALNDNNFDEHVECSDEIWMVEFYAPWCEHCKSQEPEWENAVSEVKRRTKGKVNLASVDITENNGLASQYGIQEVPIIKIFQKDQEPVDYDSEKSTSDIISKALDLYANMAPPKLIEQILNENIFKATCEDQLLCIISVLPDILDTGASGRNRYLNLMMKMADKYKKNQWGWLWTEPGAQPELEQSLGIGGFGYPAMAAMNAKKTKYVLLKDSFSDQGIDNFLRKLAIGRIIATPINGIFPKMNTVELWDGKDGELPVKDDLSDVDMDDAEPDD</sequence>
<name>A0A4W3I371_CALMI</name>
<dbReference type="SUPFAM" id="SSF52833">
    <property type="entry name" value="Thioredoxin-like"/>
    <property type="match status" value="3"/>
</dbReference>
<keyword evidence="1" id="KW-0472">Membrane</keyword>
<dbReference type="STRING" id="7868.ENSCMIP00000023202"/>
<reference evidence="4" key="1">
    <citation type="journal article" date="2006" name="Science">
        <title>Ancient noncoding elements conserved in the human genome.</title>
        <authorList>
            <person name="Venkatesh B."/>
            <person name="Kirkness E.F."/>
            <person name="Loh Y.H."/>
            <person name="Halpern A.L."/>
            <person name="Lee A.P."/>
            <person name="Johnson J."/>
            <person name="Dandona N."/>
            <person name="Viswanathan L.D."/>
            <person name="Tay A."/>
            <person name="Venter J.C."/>
            <person name="Strausberg R.L."/>
            <person name="Brenner S."/>
        </authorList>
    </citation>
    <scope>NUCLEOTIDE SEQUENCE [LARGE SCALE GENOMIC DNA]</scope>
</reference>
<evidence type="ECO:0000256" key="1">
    <source>
        <dbReference type="SAM" id="Phobius"/>
    </source>
</evidence>
<evidence type="ECO:0000313" key="4">
    <source>
        <dbReference type="Proteomes" id="UP000314986"/>
    </source>
</evidence>
<dbReference type="Gene3D" id="3.40.30.10">
    <property type="entry name" value="Glutaredoxin"/>
    <property type="match status" value="2"/>
</dbReference>
<dbReference type="InterPro" id="IPR036249">
    <property type="entry name" value="Thioredoxin-like_sf"/>
</dbReference>
<feature type="transmembrane region" description="Helical" evidence="1">
    <location>
        <begin position="21"/>
        <end position="42"/>
    </location>
</feature>
<dbReference type="Pfam" id="PF00085">
    <property type="entry name" value="Thioredoxin"/>
    <property type="match status" value="2"/>
</dbReference>
<dbReference type="AlphaFoldDB" id="A0A4W3I371"/>
<dbReference type="PROSITE" id="PS51352">
    <property type="entry name" value="THIOREDOXIN_2"/>
    <property type="match status" value="2"/>
</dbReference>
<reference evidence="3" key="5">
    <citation type="submission" date="2025-09" db="UniProtKB">
        <authorList>
            <consortium name="Ensembl"/>
        </authorList>
    </citation>
    <scope>IDENTIFICATION</scope>
</reference>
<dbReference type="InterPro" id="IPR013766">
    <property type="entry name" value="Thioredoxin_domain"/>
</dbReference>
<dbReference type="GO" id="GO:0005788">
    <property type="term" value="C:endoplasmic reticulum lumen"/>
    <property type="evidence" value="ECO:0007669"/>
    <property type="project" value="TreeGrafter"/>
</dbReference>
<gene>
    <name evidence="3" type="primary">LOC103180964</name>
</gene>
<reference evidence="3" key="4">
    <citation type="submission" date="2025-08" db="UniProtKB">
        <authorList>
            <consortium name="Ensembl"/>
        </authorList>
    </citation>
    <scope>IDENTIFICATION</scope>
</reference>
<reference evidence="4" key="3">
    <citation type="journal article" date="2014" name="Nature">
        <title>Elephant shark genome provides unique insights into gnathostome evolution.</title>
        <authorList>
            <consortium name="International Elephant Shark Genome Sequencing Consortium"/>
            <person name="Venkatesh B."/>
            <person name="Lee A.P."/>
            <person name="Ravi V."/>
            <person name="Maurya A.K."/>
            <person name="Lian M.M."/>
            <person name="Swann J.B."/>
            <person name="Ohta Y."/>
            <person name="Flajnik M.F."/>
            <person name="Sutoh Y."/>
            <person name="Kasahara M."/>
            <person name="Hoon S."/>
            <person name="Gangu V."/>
            <person name="Roy S.W."/>
            <person name="Irimia M."/>
            <person name="Korzh V."/>
            <person name="Kondrychyn I."/>
            <person name="Lim Z.W."/>
            <person name="Tay B.H."/>
            <person name="Tohari S."/>
            <person name="Kong K.W."/>
            <person name="Ho S."/>
            <person name="Lorente-Galdos B."/>
            <person name="Quilez J."/>
            <person name="Marques-Bonet T."/>
            <person name="Raney B.J."/>
            <person name="Ingham P.W."/>
            <person name="Tay A."/>
            <person name="Hillier L.W."/>
            <person name="Minx P."/>
            <person name="Boehm T."/>
            <person name="Wilson R.K."/>
            <person name="Brenner S."/>
            <person name="Warren W.C."/>
        </authorList>
    </citation>
    <scope>NUCLEOTIDE SEQUENCE [LARGE SCALE GENOMIC DNA]</scope>
</reference>
<dbReference type="PANTHER" id="PTHR45815">
    <property type="entry name" value="PROTEIN DISULFIDE-ISOMERASE A6"/>
    <property type="match status" value="1"/>
</dbReference>
<dbReference type="Proteomes" id="UP000314986">
    <property type="component" value="Unassembled WGS sequence"/>
</dbReference>
<evidence type="ECO:0000313" key="3">
    <source>
        <dbReference type="Ensembl" id="ENSCMIP00000023202.1"/>
    </source>
</evidence>
<dbReference type="GeneTree" id="ENSGT00940000155646"/>
<dbReference type="Ensembl" id="ENSCMIT00000023599.1">
    <property type="protein sequence ID" value="ENSCMIP00000023202.1"/>
    <property type="gene ID" value="ENSCMIG00000010384.1"/>
</dbReference>
<dbReference type="PROSITE" id="PS00194">
    <property type="entry name" value="THIOREDOXIN_1"/>
    <property type="match status" value="1"/>
</dbReference>
<feature type="domain" description="Thioredoxin" evidence="2">
    <location>
        <begin position="38"/>
        <end position="153"/>
    </location>
</feature>